<keyword evidence="5" id="KW-0679">Respiratory chain</keyword>
<evidence type="ECO:0000256" key="7">
    <source>
        <dbReference type="ARBA" id="ARBA00022792"/>
    </source>
</evidence>
<evidence type="ECO:0000256" key="5">
    <source>
        <dbReference type="ARBA" id="ARBA00022660"/>
    </source>
</evidence>
<keyword evidence="16" id="KW-1185">Reference proteome</keyword>
<gene>
    <name evidence="15" type="ORF">DCHRY22_LOCUS3687</name>
</gene>
<keyword evidence="4" id="KW-0813">Transport</keyword>
<feature type="transmembrane region" description="Helical" evidence="14">
    <location>
        <begin position="72"/>
        <end position="90"/>
    </location>
</feature>
<protein>
    <recommendedName>
        <fullName evidence="3">NADH dehydrogenase [ubiquinone] 1 beta subcomplex subunit 4</fullName>
    </recommendedName>
    <alternativeName>
        <fullName evidence="12">Complex I-B15</fullName>
    </alternativeName>
    <alternativeName>
        <fullName evidence="13">NADH-ubiquinone oxidoreductase B15 subunit</fullName>
    </alternativeName>
</protein>
<reference evidence="15" key="1">
    <citation type="submission" date="2021-09" db="EMBL/GenBank/DDBJ databases">
        <authorList>
            <person name="Martin H S."/>
        </authorList>
    </citation>
    <scope>NUCLEOTIDE SEQUENCE</scope>
</reference>
<keyword evidence="11 14" id="KW-0472">Membrane</keyword>
<evidence type="ECO:0000256" key="14">
    <source>
        <dbReference type="SAM" id="Phobius"/>
    </source>
</evidence>
<dbReference type="EMBL" id="CAKASE010000048">
    <property type="protein sequence ID" value="CAG9562338.1"/>
    <property type="molecule type" value="Genomic_DNA"/>
</dbReference>
<evidence type="ECO:0000256" key="8">
    <source>
        <dbReference type="ARBA" id="ARBA00022982"/>
    </source>
</evidence>
<evidence type="ECO:0000256" key="1">
    <source>
        <dbReference type="ARBA" id="ARBA00004434"/>
    </source>
</evidence>
<dbReference type="OrthoDB" id="5818798at2759"/>
<evidence type="ECO:0000256" key="13">
    <source>
        <dbReference type="ARBA" id="ARBA00030987"/>
    </source>
</evidence>
<dbReference type="Pfam" id="PF07225">
    <property type="entry name" value="NDUF_B4"/>
    <property type="match status" value="1"/>
</dbReference>
<dbReference type="GO" id="GO:0005743">
    <property type="term" value="C:mitochondrial inner membrane"/>
    <property type="evidence" value="ECO:0007669"/>
    <property type="project" value="UniProtKB-SubCell"/>
</dbReference>
<evidence type="ECO:0000256" key="6">
    <source>
        <dbReference type="ARBA" id="ARBA00022692"/>
    </source>
</evidence>
<evidence type="ECO:0000256" key="9">
    <source>
        <dbReference type="ARBA" id="ARBA00022989"/>
    </source>
</evidence>
<proteinExistence type="inferred from homology"/>
<evidence type="ECO:0000256" key="12">
    <source>
        <dbReference type="ARBA" id="ARBA00030212"/>
    </source>
</evidence>
<dbReference type="InterPro" id="IPR009866">
    <property type="entry name" value="NADH_UbQ_OxRdtase_NDUFB4_su"/>
</dbReference>
<dbReference type="Proteomes" id="UP000789524">
    <property type="component" value="Unassembled WGS sequence"/>
</dbReference>
<evidence type="ECO:0000256" key="3">
    <source>
        <dbReference type="ARBA" id="ARBA00018681"/>
    </source>
</evidence>
<accession>A0A8J2QIF8</accession>
<name>A0A8J2QIF8_9NEOP</name>
<keyword evidence="8" id="KW-0249">Electron transport</keyword>
<comment type="subcellular location">
    <subcellularLocation>
        <location evidence="1">Mitochondrion inner membrane</location>
        <topology evidence="1">Single-pass membrane protein</topology>
    </subcellularLocation>
</comment>
<evidence type="ECO:0000256" key="2">
    <source>
        <dbReference type="ARBA" id="ARBA00007260"/>
    </source>
</evidence>
<dbReference type="PANTHER" id="PTHR15469">
    <property type="entry name" value="NADH-UBIQUINONE OXIDOREDUCTASE B15 SUBUNIT"/>
    <property type="match status" value="1"/>
</dbReference>
<comment type="caution">
    <text evidence="15">The sequence shown here is derived from an EMBL/GenBank/DDBJ whole genome shotgun (WGS) entry which is preliminary data.</text>
</comment>
<keyword evidence="7" id="KW-0999">Mitochondrion inner membrane</keyword>
<keyword evidence="10" id="KW-0496">Mitochondrion</keyword>
<evidence type="ECO:0000313" key="15">
    <source>
        <dbReference type="EMBL" id="CAG9562338.1"/>
    </source>
</evidence>
<evidence type="ECO:0000256" key="4">
    <source>
        <dbReference type="ARBA" id="ARBA00022448"/>
    </source>
</evidence>
<sequence length="116" mass="13989">MAEKYGISENQYKLIQMQAERRAELRKEFLKQRTNPWKNASEAGYVFDSAHQRFISMKVTQLDHFQANKRTALFGFFSIVVPMFAYGYLIKNHRDNRERQIRSGELRYRDREFKLC</sequence>
<evidence type="ECO:0000256" key="11">
    <source>
        <dbReference type="ARBA" id="ARBA00023136"/>
    </source>
</evidence>
<comment type="similarity">
    <text evidence="2">Belongs to the complex I NDUFB4 subunit family.</text>
</comment>
<dbReference type="AlphaFoldDB" id="A0A8J2QIF8"/>
<keyword evidence="6 14" id="KW-0812">Transmembrane</keyword>
<evidence type="ECO:0000256" key="10">
    <source>
        <dbReference type="ARBA" id="ARBA00023128"/>
    </source>
</evidence>
<keyword evidence="9 14" id="KW-1133">Transmembrane helix</keyword>
<evidence type="ECO:0000313" key="16">
    <source>
        <dbReference type="Proteomes" id="UP000789524"/>
    </source>
</evidence>
<organism evidence="15 16">
    <name type="scientific">Danaus chrysippus</name>
    <name type="common">African queen</name>
    <dbReference type="NCBI Taxonomy" id="151541"/>
    <lineage>
        <taxon>Eukaryota</taxon>
        <taxon>Metazoa</taxon>
        <taxon>Ecdysozoa</taxon>
        <taxon>Arthropoda</taxon>
        <taxon>Hexapoda</taxon>
        <taxon>Insecta</taxon>
        <taxon>Pterygota</taxon>
        <taxon>Neoptera</taxon>
        <taxon>Endopterygota</taxon>
        <taxon>Lepidoptera</taxon>
        <taxon>Glossata</taxon>
        <taxon>Ditrysia</taxon>
        <taxon>Papilionoidea</taxon>
        <taxon>Nymphalidae</taxon>
        <taxon>Danainae</taxon>
        <taxon>Danaini</taxon>
        <taxon>Danaina</taxon>
        <taxon>Danaus</taxon>
        <taxon>Anosia</taxon>
    </lineage>
</organism>
<dbReference type="PANTHER" id="PTHR15469:SF0">
    <property type="entry name" value="NADH DEHYDROGENASE [UBIQUINONE] 1 BETA SUBCOMPLEX SUBUNIT 4"/>
    <property type="match status" value="1"/>
</dbReference>